<dbReference type="InterPro" id="IPR036597">
    <property type="entry name" value="Fido-like_dom_sf"/>
</dbReference>
<protein>
    <recommendedName>
        <fullName evidence="2">Fido domain-containing protein</fullName>
    </recommendedName>
</protein>
<name>A0ABV2SHG1_9GAMM</name>
<keyword evidence="4" id="KW-1185">Reference proteome</keyword>
<dbReference type="RefSeq" id="WP_354007378.1">
    <property type="nucleotide sequence ID" value="NZ_JBEWTA010000001.1"/>
</dbReference>
<dbReference type="Pfam" id="PF02661">
    <property type="entry name" value="Fic"/>
    <property type="match status" value="1"/>
</dbReference>
<evidence type="ECO:0000259" key="2">
    <source>
        <dbReference type="PROSITE" id="PS51459"/>
    </source>
</evidence>
<feature type="region of interest" description="Disordered" evidence="1">
    <location>
        <begin position="1"/>
        <end position="28"/>
    </location>
</feature>
<sequence length="584" mass="67366">MQSLESTSPNSIYAGTLENTQPEKKSGAAPLDVQTVYLPGQSSPYEYPEIKSRAVAIETDCSLNHDKHFNAIWNAILNGFSNSEFTGVRIYRNQNIPTIMVKSHERESLKSLSQPLTALTEDKDIPIKHKHEILNLIYEEIEKHQDFNKSQKRFLKNLINDVKIYQSIHFDFNKMLEKSSTKEDENLFLHKLFIERDRAVDEKGNEFGGFVFEDEPSFLNKTSLCFMSLLNCIISKKKITYKELRIAASILYSVESTPGNYYDLVPKEGSLESIKDFLEGGEVIDMVTNNYYFRESVKFTDFMDRMFNQELGLSYCGIRRTKNTINKKYAISDKTIDELQRSGNKMYDFKMKDEDNGFWSLMSNKKLYVFLVNYYPKCYKVGKIPLSISVVVKKPFSEHKPDIVNLLLKNYYEDIKSEDSSLEKITKVINLCCSIQRLHPFMDGNGRSCFAALVPALLFERGLLLHQTIKDPWSMIDTCKPSRIAAEFLPYCTDAPVLTEAIDLQPYLSNEQKLILACAEGDIEGVKFIFDNYPHLDQPEVQIIPWKKLNLLKWSKDHGQNEVYNFLKERYRPAGGCRPGCKIQ</sequence>
<dbReference type="EMBL" id="JBEWTB010000002">
    <property type="protein sequence ID" value="MET4757207.1"/>
    <property type="molecule type" value="Genomic_DNA"/>
</dbReference>
<dbReference type="InterPro" id="IPR003812">
    <property type="entry name" value="Fido"/>
</dbReference>
<gene>
    <name evidence="3" type="ORF">V5J35_002399</name>
</gene>
<dbReference type="SUPFAM" id="SSF140931">
    <property type="entry name" value="Fic-like"/>
    <property type="match status" value="1"/>
</dbReference>
<feature type="compositionally biased region" description="Polar residues" evidence="1">
    <location>
        <begin position="1"/>
        <end position="20"/>
    </location>
</feature>
<dbReference type="PROSITE" id="PS51459">
    <property type="entry name" value="FIDO"/>
    <property type="match status" value="1"/>
</dbReference>
<evidence type="ECO:0000313" key="4">
    <source>
        <dbReference type="Proteomes" id="UP001549366"/>
    </source>
</evidence>
<organism evidence="3 4">
    <name type="scientific">Endozoicomonas lisbonensis</name>
    <dbReference type="NCBI Taxonomy" id="3120522"/>
    <lineage>
        <taxon>Bacteria</taxon>
        <taxon>Pseudomonadati</taxon>
        <taxon>Pseudomonadota</taxon>
        <taxon>Gammaproteobacteria</taxon>
        <taxon>Oceanospirillales</taxon>
        <taxon>Endozoicomonadaceae</taxon>
        <taxon>Endozoicomonas</taxon>
    </lineage>
</organism>
<evidence type="ECO:0000256" key="1">
    <source>
        <dbReference type="SAM" id="MobiDB-lite"/>
    </source>
</evidence>
<feature type="domain" description="Fido" evidence="2">
    <location>
        <begin position="362"/>
        <end position="494"/>
    </location>
</feature>
<dbReference type="Gene3D" id="1.10.3290.10">
    <property type="entry name" value="Fido-like domain"/>
    <property type="match status" value="1"/>
</dbReference>
<reference evidence="3 4" key="1">
    <citation type="submission" date="2024-06" db="EMBL/GenBank/DDBJ databases">
        <title>Genomic Encyclopedia of Type Strains, Phase V (KMG-V): Genome sequencing to study the core and pangenomes of soil and plant-associated prokaryotes.</title>
        <authorList>
            <person name="Whitman W."/>
        </authorList>
    </citation>
    <scope>NUCLEOTIDE SEQUENCE [LARGE SCALE GENOMIC DNA]</scope>
    <source>
        <strain evidence="3 4">NE40</strain>
    </source>
</reference>
<proteinExistence type="predicted"/>
<evidence type="ECO:0000313" key="3">
    <source>
        <dbReference type="EMBL" id="MET4757207.1"/>
    </source>
</evidence>
<comment type="caution">
    <text evidence="3">The sequence shown here is derived from an EMBL/GenBank/DDBJ whole genome shotgun (WGS) entry which is preliminary data.</text>
</comment>
<dbReference type="Proteomes" id="UP001549366">
    <property type="component" value="Unassembled WGS sequence"/>
</dbReference>
<accession>A0ABV2SHG1</accession>